<evidence type="ECO:0000313" key="11">
    <source>
        <dbReference type="Proteomes" id="UP000236173"/>
    </source>
</evidence>
<evidence type="ECO:0000259" key="8">
    <source>
        <dbReference type="Pfam" id="PF13087"/>
    </source>
</evidence>
<evidence type="ECO:0000256" key="4">
    <source>
        <dbReference type="ARBA" id="ARBA00022806"/>
    </source>
</evidence>
<keyword evidence="6" id="KW-0175">Coiled coil</keyword>
<comment type="caution">
    <text evidence="10">The sequence shown here is derived from an EMBL/GenBank/DDBJ whole genome shotgun (WGS) entry which is preliminary data.</text>
</comment>
<feature type="domain" description="Restriction endonuclease type II-like" evidence="9">
    <location>
        <begin position="1556"/>
        <end position="1652"/>
    </location>
</feature>
<protein>
    <submittedName>
        <fullName evidence="10">RecBCD enzyme subunit RecD</fullName>
        <ecNumber evidence="10">3.1.11.5</ecNumber>
    </submittedName>
</protein>
<accession>A0A2H5XDE7</accession>
<dbReference type="SUPFAM" id="SSF52980">
    <property type="entry name" value="Restriction endonuclease-like"/>
    <property type="match status" value="1"/>
</dbReference>
<keyword evidence="4" id="KW-0347">Helicase</keyword>
<sequence>MVGGEGWLSRLVGYYLETLKNSRSASLGWTINILRGRTHAFVDVAALCDEEPLLSSDRGEVSFRLHKQLPKVEVDVAAGEEEEGAIESEFEPDPDREHAFARLRTMAQRNALNPYEREFLYAYPFVVGLVRNERICAPLFTVPCSVESDLQTGEVIAHLLADELEANMRLWGHILPEGDQRLLQEKVFRDTLMELPLDSDELLALFQRLRNAFPPLMDRCPSEWHWHLSPLADLKNWEQKGIRIVSCAAVIWTVRVHHYLRADLEALVNGSAGNVDESVLRLFSPDFLKTPYAIQTRDHEVEPAPLEELVFPLKSNPDQRRVAKALEHHSLIVVQGPPGTGKSETIANLICHLVAQGKTVLLSSQKNKALEVVAERLNNLGIKYLAMTLLRGDKESRQRLVTELQTLDGYLQQYPASVLEGRRKQLNDELTESQRHLSAIQKEFEKQWQEERDKSEKYRQFHVTRKDDLFPTQALVPDGDENSLASALTRYAQCYAQCSQLWQKLTSWSERLKVFHKKINWREDMAQWRDRWQNWLAEAEALCAELVDEQEVIDCARRLWRVVSEDVCHLDAEMERLKIASVAAQDAWRAWSDVSDNFGENSQAFQIAERLERSNDIYPSEPQNEFLQAVGEYARSFWEAKTFWGEFVSWTKSNSVDLHDQFVNCLLDEIRTLLLNSEKIAQKLTDARVRRWLDILGKNASNHDQLARLAKQLQVALQEVERWWGSIQRLRTQSGEESLEAAQRLSILPEDLRTAMASAFEIFYRNAQTALMLPRWHPRCWLAQRRALSSIAPFSATTLKSDTWIRVLKQRDIIALESEYRKLVTILEHADLEARLDKLLGELAYPILNLDWMRAFSDWQSLRGELEALEGALWVLQESHAILRNNLWATLPQFFEPLKRALKTRDVSAIEEHLPRCKAWLESLPAFAKALRLEQEKLHGCPTLLAWTREQMIEVDVLPDDWLWRLKILLQLAVARRKFHEAVKVLSPPLLQALNTLDAHDWSEIYRRLHQAQRGLLLISKVRKLLSEIESELTLLPDAIQRVCKLLSSFEVQGCKEAIEAAKKFCDAFDPFAEAQWIAHSVWHQSEHVLIWARQMVENNGSQVPDGFFEKAYRAIIAYRLRQFVEQDRTRTRKSTDELSVAFSRQLKKFPDLAKRLLENSIQCRLKDAYPCYRDQLVTLRRLLQRTGRKVVSFERLKSQVNFDAVLAVFPCWIMALDDVARVFPLKAGLFDVVIIDEASQCFPPAVLPALYRAKKAVIVGDSKQLPADEVLFFNRAVNEDLKRKYGIEDLHPLAFDVAESSLLDLADHFCECSLLLSEHLRSLPEIIRFSNERFYGGRLRVMTGLKALLPPPEGAPPDGSFEVILVQSDNQTNLHELPAGLKLCRVDEPVQEEGKVNRAEARALTEDLFRRIFDPQYEGLSFGVLSLFREQADYIARLIYDHPLYPQLPDRHRSGLERFLVSTVDGFQGDERDVIFYAFRFAPNSLPQEIHSIQMGERGEKRMNVAFTRARKKVICYISRPPNEFPPGLVRDYLLYALNPSAGLSPYGEPFDSPFEQEVCEELRKLGLDVVPQYPACGYHIDLMVRDPKTGKCIAVECDGERYHYDEHGRLIANDLYRQEVLERAGWTVVRVPSRKWYGGERQRCMQRILDAQKS</sequence>
<proteinExistence type="inferred from homology"/>
<evidence type="ECO:0000256" key="2">
    <source>
        <dbReference type="ARBA" id="ARBA00022741"/>
    </source>
</evidence>
<dbReference type="EMBL" id="BEHT01000022">
    <property type="protein sequence ID" value="GBC99194.1"/>
    <property type="molecule type" value="Genomic_DNA"/>
</dbReference>
<reference evidence="11" key="1">
    <citation type="submission" date="2017-09" db="EMBL/GenBank/DDBJ databases">
        <title>Metaegenomics of thermophilic ammonia-oxidizing enrichment culture.</title>
        <authorList>
            <person name="Kato S."/>
            <person name="Suzuki K."/>
        </authorList>
    </citation>
    <scope>NUCLEOTIDE SEQUENCE [LARGE SCALE GENOMIC DNA]</scope>
</reference>
<dbReference type="InterPro" id="IPR041677">
    <property type="entry name" value="DNA2/NAM7_AAA_11"/>
</dbReference>
<feature type="domain" description="DNA2/NAM7 helicase helicase" evidence="7">
    <location>
        <begin position="1230"/>
        <end position="1268"/>
    </location>
</feature>
<feature type="domain" description="DNA2/NAM7 helicase helicase" evidence="7">
    <location>
        <begin position="318"/>
        <end position="544"/>
    </location>
</feature>
<dbReference type="Pfam" id="PF13086">
    <property type="entry name" value="AAA_11"/>
    <property type="match status" value="2"/>
</dbReference>
<evidence type="ECO:0000256" key="6">
    <source>
        <dbReference type="SAM" id="Coils"/>
    </source>
</evidence>
<comment type="similarity">
    <text evidence="1">Belongs to the DNA2/NAM7 helicase family.</text>
</comment>
<evidence type="ECO:0000259" key="7">
    <source>
        <dbReference type="Pfam" id="PF13086"/>
    </source>
</evidence>
<dbReference type="Proteomes" id="UP000236173">
    <property type="component" value="Unassembled WGS sequence"/>
</dbReference>
<dbReference type="InterPro" id="IPR050534">
    <property type="entry name" value="Coronavir_polyprotein_1ab"/>
</dbReference>
<keyword evidence="5" id="KW-0067">ATP-binding</keyword>
<dbReference type="GO" id="GO:0043139">
    <property type="term" value="F:5'-3' DNA helicase activity"/>
    <property type="evidence" value="ECO:0007669"/>
    <property type="project" value="TreeGrafter"/>
</dbReference>
<dbReference type="Gene3D" id="3.40.50.300">
    <property type="entry name" value="P-loop containing nucleotide triphosphate hydrolases"/>
    <property type="match status" value="3"/>
</dbReference>
<organism evidence="10 11">
    <name type="scientific">Candidatus Fervidibacter japonicus</name>
    <dbReference type="NCBI Taxonomy" id="2035412"/>
    <lineage>
        <taxon>Bacteria</taxon>
        <taxon>Candidatus Fervidibacterota</taxon>
        <taxon>Candidatus Fervidibacter</taxon>
    </lineage>
</organism>
<dbReference type="GO" id="GO:0008854">
    <property type="term" value="F:exodeoxyribonuclease V activity"/>
    <property type="evidence" value="ECO:0007669"/>
    <property type="project" value="UniProtKB-EC"/>
</dbReference>
<dbReference type="PANTHER" id="PTHR43788">
    <property type="entry name" value="DNA2/NAM7 HELICASE FAMILY MEMBER"/>
    <property type="match status" value="1"/>
</dbReference>
<evidence type="ECO:0000313" key="10">
    <source>
        <dbReference type="EMBL" id="GBC99194.1"/>
    </source>
</evidence>
<feature type="coiled-coil region" evidence="6">
    <location>
        <begin position="416"/>
        <end position="443"/>
    </location>
</feature>
<keyword evidence="3 10" id="KW-0378">Hydrolase</keyword>
<keyword evidence="2" id="KW-0547">Nucleotide-binding</keyword>
<dbReference type="EC" id="3.1.11.5" evidence="10"/>
<dbReference type="InterPro" id="IPR027417">
    <property type="entry name" value="P-loop_NTPase"/>
</dbReference>
<gene>
    <name evidence="10" type="primary">recD</name>
    <name evidence="10" type="ORF">HRbin17_01715</name>
</gene>
<name>A0A2H5XDE7_9BACT</name>
<dbReference type="InterPro" id="IPR011335">
    <property type="entry name" value="Restrct_endonuc-II-like"/>
</dbReference>
<dbReference type="CDD" id="cd18808">
    <property type="entry name" value="SF1_C_Upf1"/>
    <property type="match status" value="1"/>
</dbReference>
<dbReference type="PANTHER" id="PTHR43788:SF8">
    <property type="entry name" value="DNA-BINDING PROTEIN SMUBP-2"/>
    <property type="match status" value="1"/>
</dbReference>
<dbReference type="GO" id="GO:0005524">
    <property type="term" value="F:ATP binding"/>
    <property type="evidence" value="ECO:0007669"/>
    <property type="project" value="UniProtKB-KW"/>
</dbReference>
<dbReference type="Pfam" id="PF13087">
    <property type="entry name" value="AAA_12"/>
    <property type="match status" value="1"/>
</dbReference>
<dbReference type="Gene3D" id="3.40.960.10">
    <property type="entry name" value="VSR Endonuclease"/>
    <property type="match status" value="1"/>
</dbReference>
<feature type="domain" description="DNA2/NAM7 helicase-like C-terminal" evidence="8">
    <location>
        <begin position="1307"/>
        <end position="1516"/>
    </location>
</feature>
<dbReference type="SUPFAM" id="SSF52540">
    <property type="entry name" value="P-loop containing nucleoside triphosphate hydrolases"/>
    <property type="match status" value="1"/>
</dbReference>
<dbReference type="Pfam" id="PF18741">
    <property type="entry name" value="MTES_1575"/>
    <property type="match status" value="1"/>
</dbReference>
<evidence type="ECO:0000256" key="1">
    <source>
        <dbReference type="ARBA" id="ARBA00007913"/>
    </source>
</evidence>
<dbReference type="InterPro" id="IPR041679">
    <property type="entry name" value="DNA2/NAM7-like_C"/>
</dbReference>
<dbReference type="InterPro" id="IPR049468">
    <property type="entry name" value="Restrct_endonuc-II-like_dom"/>
</dbReference>
<evidence type="ECO:0000256" key="3">
    <source>
        <dbReference type="ARBA" id="ARBA00022801"/>
    </source>
</evidence>
<dbReference type="InterPro" id="IPR047187">
    <property type="entry name" value="SF1_C_Upf1"/>
</dbReference>
<evidence type="ECO:0000256" key="5">
    <source>
        <dbReference type="ARBA" id="ARBA00022840"/>
    </source>
</evidence>
<evidence type="ECO:0000259" key="9">
    <source>
        <dbReference type="Pfam" id="PF18741"/>
    </source>
</evidence>